<sequence>MAVDILTDKRLLESYHEQLNFLQITEEDLKLMHSQRENFIREADRVVKEFYDYLLKYPYLNSLINKHSTVERLSKTQKEYFISLTDEKIDDNYIRWRLSIGKKHQEIGLYPKWYLGAYRLYIQSIQRIIWEYNREDPELCLRLMEAFIKRIVFDMELAIESYIVDQLDKLTHFHQEIAAVASIISDIADQTKILSLNASIEAARAGEHGRTFAVVAQAVRELAARTSKSAQDIAQKVRENFALLEGMRESR</sequence>
<evidence type="ECO:0000313" key="4">
    <source>
        <dbReference type="EMBL" id="SMB98667.1"/>
    </source>
</evidence>
<dbReference type="PROSITE" id="PS50111">
    <property type="entry name" value="CHEMOTAXIS_TRANSDUC_2"/>
    <property type="match status" value="1"/>
</dbReference>
<keyword evidence="5" id="KW-1185">Reference proteome</keyword>
<dbReference type="Pfam" id="PF11563">
    <property type="entry name" value="Protoglobin"/>
    <property type="match status" value="1"/>
</dbReference>
<reference evidence="4 5" key="1">
    <citation type="submission" date="2017-04" db="EMBL/GenBank/DDBJ databases">
        <authorList>
            <person name="Afonso C.L."/>
            <person name="Miller P.J."/>
            <person name="Scott M.A."/>
            <person name="Spackman E."/>
            <person name="Goraichik I."/>
            <person name="Dimitrov K.M."/>
            <person name="Suarez D.L."/>
            <person name="Swayne D.E."/>
        </authorList>
    </citation>
    <scope>NUCLEOTIDE SEQUENCE [LARGE SCALE GENOMIC DNA]</scope>
    <source>
        <strain evidence="4 5">ToBE</strain>
    </source>
</reference>
<keyword evidence="1 2" id="KW-0807">Transducer</keyword>
<name>A0A1W1VZ81_9FIRM</name>
<dbReference type="PANTHER" id="PTHR32089:SF112">
    <property type="entry name" value="LYSOZYME-LIKE PROTEIN-RELATED"/>
    <property type="match status" value="1"/>
</dbReference>
<dbReference type="GO" id="GO:0007165">
    <property type="term" value="P:signal transduction"/>
    <property type="evidence" value="ECO:0007669"/>
    <property type="project" value="UniProtKB-KW"/>
</dbReference>
<dbReference type="EMBL" id="LT838272">
    <property type="protein sequence ID" value="SMB98667.1"/>
    <property type="molecule type" value="Genomic_DNA"/>
</dbReference>
<evidence type="ECO:0000313" key="5">
    <source>
        <dbReference type="Proteomes" id="UP000192569"/>
    </source>
</evidence>
<dbReference type="AlphaFoldDB" id="A0A1W1VZ81"/>
<dbReference type="InterPro" id="IPR012292">
    <property type="entry name" value="Globin/Proto"/>
</dbReference>
<dbReference type="PANTHER" id="PTHR32089">
    <property type="entry name" value="METHYL-ACCEPTING CHEMOTAXIS PROTEIN MCPB"/>
    <property type="match status" value="1"/>
</dbReference>
<organism evidence="4 5">
    <name type="scientific">Thermanaeromonas toyohensis ToBE</name>
    <dbReference type="NCBI Taxonomy" id="698762"/>
    <lineage>
        <taxon>Bacteria</taxon>
        <taxon>Bacillati</taxon>
        <taxon>Bacillota</taxon>
        <taxon>Clostridia</taxon>
        <taxon>Neomoorellales</taxon>
        <taxon>Neomoorellaceae</taxon>
        <taxon>Thermanaeromonas</taxon>
    </lineage>
</organism>
<dbReference type="InterPro" id="IPR009050">
    <property type="entry name" value="Globin-like_sf"/>
</dbReference>
<dbReference type="GO" id="GO:0019825">
    <property type="term" value="F:oxygen binding"/>
    <property type="evidence" value="ECO:0007669"/>
    <property type="project" value="InterPro"/>
</dbReference>
<feature type="domain" description="Methyl-accepting transducer" evidence="3">
    <location>
        <begin position="164"/>
        <end position="239"/>
    </location>
</feature>
<gene>
    <name evidence="4" type="ORF">SAMN00808754_2478</name>
</gene>
<dbReference type="OrthoDB" id="9816519at2"/>
<dbReference type="Gene3D" id="1.10.490.10">
    <property type="entry name" value="Globins"/>
    <property type="match status" value="1"/>
</dbReference>
<evidence type="ECO:0000259" key="3">
    <source>
        <dbReference type="PROSITE" id="PS50111"/>
    </source>
</evidence>
<dbReference type="SUPFAM" id="SSF46458">
    <property type="entry name" value="Globin-like"/>
    <property type="match status" value="1"/>
</dbReference>
<dbReference type="Gene3D" id="6.10.250.3200">
    <property type="match status" value="1"/>
</dbReference>
<dbReference type="GO" id="GO:0016020">
    <property type="term" value="C:membrane"/>
    <property type="evidence" value="ECO:0007669"/>
    <property type="project" value="InterPro"/>
</dbReference>
<evidence type="ECO:0000256" key="2">
    <source>
        <dbReference type="PROSITE-ProRule" id="PRU00284"/>
    </source>
</evidence>
<dbReference type="RefSeq" id="WP_084666053.1">
    <property type="nucleotide sequence ID" value="NZ_LT838272.1"/>
</dbReference>
<dbReference type="InterPro" id="IPR039379">
    <property type="entry name" value="Protoglobin_sensor_dom"/>
</dbReference>
<dbReference type="GO" id="GO:0020037">
    <property type="term" value="F:heme binding"/>
    <property type="evidence" value="ECO:0007669"/>
    <property type="project" value="InterPro"/>
</dbReference>
<evidence type="ECO:0000256" key="1">
    <source>
        <dbReference type="ARBA" id="ARBA00023224"/>
    </source>
</evidence>
<dbReference type="Proteomes" id="UP000192569">
    <property type="component" value="Chromosome I"/>
</dbReference>
<dbReference type="SUPFAM" id="SSF58104">
    <property type="entry name" value="Methyl-accepting chemotaxis protein (MCP) signaling domain"/>
    <property type="match status" value="1"/>
</dbReference>
<dbReference type="CDD" id="cd01068">
    <property type="entry name" value="globin_sensor"/>
    <property type="match status" value="1"/>
</dbReference>
<proteinExistence type="predicted"/>
<accession>A0A1W1VZ81</accession>
<protein>
    <submittedName>
        <fullName evidence="4">Methyl-accepting chemotaxis protein (MCP) signalling domain-containing protein</fullName>
    </submittedName>
</protein>
<dbReference type="InterPro" id="IPR004089">
    <property type="entry name" value="MCPsignal_dom"/>
</dbReference>
<dbReference type="InterPro" id="IPR044398">
    <property type="entry name" value="Globin-sensor_dom"/>
</dbReference>
<dbReference type="STRING" id="698762.SAMN00808754_2478"/>